<dbReference type="InterPro" id="IPR014016">
    <property type="entry name" value="UvrD-like_ATP-bd"/>
</dbReference>
<dbReference type="SUPFAM" id="SSF52980">
    <property type="entry name" value="Restriction endonuclease-like"/>
    <property type="match status" value="1"/>
</dbReference>
<evidence type="ECO:0000256" key="7">
    <source>
        <dbReference type="ARBA" id="ARBA00022839"/>
    </source>
</evidence>
<dbReference type="Gene3D" id="3.40.50.300">
    <property type="entry name" value="P-loop containing nucleotide triphosphate hydrolases"/>
    <property type="match status" value="3"/>
</dbReference>
<evidence type="ECO:0000259" key="18">
    <source>
        <dbReference type="PROSITE" id="PS51217"/>
    </source>
</evidence>
<dbReference type="InterPro" id="IPR011604">
    <property type="entry name" value="PDDEXK-like_dom_sf"/>
</dbReference>
<comment type="cofactor">
    <cofactor evidence="15">
        <name>Mg(2+)</name>
        <dbReference type="ChEBI" id="CHEBI:18420"/>
    </cofactor>
    <text evidence="15">Binds 1 Mg(2+) ion per subunit.</text>
</comment>
<evidence type="ECO:0000256" key="16">
    <source>
        <dbReference type="PROSITE-ProRule" id="PRU00560"/>
    </source>
</evidence>
<dbReference type="AlphaFoldDB" id="A0A2T8F9G9"/>
<evidence type="ECO:0000256" key="1">
    <source>
        <dbReference type="ARBA" id="ARBA00022722"/>
    </source>
</evidence>
<comment type="subunit">
    <text evidence="15">Heterotrimer of RecB, RecC and RecD. All subunits contribute to DNA-binding. Interacts with RecA.</text>
</comment>
<keyword evidence="20" id="KW-1185">Reference proteome</keyword>
<dbReference type="GO" id="GO:0043138">
    <property type="term" value="F:3'-5' DNA helicase activity"/>
    <property type="evidence" value="ECO:0007669"/>
    <property type="project" value="UniProtKB-UniRule"/>
</dbReference>
<keyword evidence="9 15" id="KW-0460">Magnesium</keyword>
<keyword evidence="10 15" id="KW-0238">DNA-binding</keyword>
<sequence length="1110" mass="120666">MDTFDITGPLPEGTTLLEASAGTGKTWTIAALVTRYVAEGVACLDQLLVVTFTRAASQELRERVREQLDEAAALLSTPGAAPLTDLEEWLLDADEAELGERRERLTAALTTFDAATIATIHQFCQLVLRSLGVAGDTDPGAVLVEDLEQLTAEVVDDLYLARFAGEQQPPWTREEAGRIAREAVGDPRAHVEPRAALEEAPDSLPAQRVRFALDVRAEVDRRKRRLGILSYDDLLGQLADALEDDAAPARTRMRQRWKVVLIDEFQDTDPVQWQVFERAFHGVATLVLIGDPKQAIYAFRGGDVVTYLRAGETATTRQTLGVNWRADKPLLDSLQVVLEGATLGDPRIVVHPVQAHHPKSRLVGAGPPFRLRVARHAELGAKPTSKPGVARWRAHVVADLARDIKRLLTSGATFDGRPLVPGDVAVLAARRADLQATQLALAEIGVPSVVNAGGSVFHTPAATEWLTLLEALEQPHRTDRVRAAALTSFFGLSAAELDAGGDELTDDLSDRVRTLAQVFATRGVAAVLEWTVVEGLTARVLGRVGGQRTLTDLRHIGEALHRVSVDEQLGVVGLLGWLRAQVADDKLEVASERTRRLDSDAAAVQLVTIHGSKGLEYPVVYAPWLWDRFEREPDVPLFHDDHGDRCRDVGGPGPHRSANVARHAQEDAGEQLRLLYVALTRARSQVVAWYAPSTRNSPTSPLHRMLFGRRPGAADVPQRWDTVDDDRVVEILGHWKAAGGPQPELSVVTEPDPAPIELSSEELSARDFTRTVDTSWRRTSYSSLSAAASAPHNADRVLSEPEDLPEVEDADDLTVVTAPADLDLASVPSPMAGLPVGATFGSLVHAVLEHADPAAPDFHAELLAHIAEQRVWWPVELDAGELADALVAVCSSPLGPLADDVTLLEVARADRLEELDFELPLAGGDDTSYAVGSMTLGDLAPLLIRHLPDGDPVLRYAHTLDSDPVLAAQPLRGYLTGSIDLVMRHQDQEGATRYLTVDYKTNWLGDLAAPLTAHDYRPAVLDEAMGHSDYPLQALLYTVVLHRYLRWRLPGYDPATHLGGVLYLYLRGMCGPDTPRVDGAPCGVFAWRPPVGLVTDLSALLDGDREVVVS</sequence>
<keyword evidence="7 15" id="KW-0269">Exonuclease</keyword>
<comment type="catalytic activity">
    <reaction evidence="13 15">
        <text>Couples ATP hydrolysis with the unwinding of duplex DNA by translocating in the 3'-5' direction.</text>
        <dbReference type="EC" id="5.6.2.4"/>
    </reaction>
</comment>
<dbReference type="InterPro" id="IPR011335">
    <property type="entry name" value="Restrct_endonuc-II-like"/>
</dbReference>
<evidence type="ECO:0000256" key="5">
    <source>
        <dbReference type="ARBA" id="ARBA00022801"/>
    </source>
</evidence>
<dbReference type="Gene3D" id="1.10.3170.10">
    <property type="entry name" value="Recbcd, chain B, domain 2"/>
    <property type="match status" value="1"/>
</dbReference>
<evidence type="ECO:0000256" key="8">
    <source>
        <dbReference type="ARBA" id="ARBA00022840"/>
    </source>
</evidence>
<keyword evidence="11 15" id="KW-0234">DNA repair</keyword>
<evidence type="ECO:0000313" key="20">
    <source>
        <dbReference type="Proteomes" id="UP000246018"/>
    </source>
</evidence>
<feature type="active site" description="For nuclease activity" evidence="15">
    <location>
        <position position="998"/>
    </location>
</feature>
<feature type="region of interest" description="DNA-binding and helicase activity, interacts with RecC" evidence="15">
    <location>
        <begin position="1"/>
        <end position="759"/>
    </location>
</feature>
<dbReference type="Pfam" id="PF13361">
    <property type="entry name" value="UvrD_C"/>
    <property type="match status" value="1"/>
</dbReference>
<dbReference type="InterPro" id="IPR014017">
    <property type="entry name" value="DNA_helicase_UvrD-like_C"/>
</dbReference>
<feature type="binding site" evidence="16">
    <location>
        <begin position="19"/>
        <end position="26"/>
    </location>
    <ligand>
        <name>ATP</name>
        <dbReference type="ChEBI" id="CHEBI:30616"/>
    </ligand>
</feature>
<comment type="domain">
    <text evidence="15">The N-terminal DNA-binding domain is a ssDNA-dependent ATPase and has ATP-dependent 3'-5' helicase function. This domain interacts with RecC.</text>
</comment>
<accession>A0A2T8F9G9</accession>
<dbReference type="OrthoDB" id="9810135at2"/>
<dbReference type="PROSITE" id="PS51217">
    <property type="entry name" value="UVRD_HELICASE_CTER"/>
    <property type="match status" value="1"/>
</dbReference>
<dbReference type="CDD" id="cd22352">
    <property type="entry name" value="RecB_C-like"/>
    <property type="match status" value="1"/>
</dbReference>
<dbReference type="EC" id="5.6.2.4" evidence="15"/>
<feature type="binding site" evidence="15">
    <location>
        <position position="980"/>
    </location>
    <ligand>
        <name>Mg(2+)</name>
        <dbReference type="ChEBI" id="CHEBI:18420"/>
    </ligand>
</feature>
<dbReference type="SUPFAM" id="SSF52540">
    <property type="entry name" value="P-loop containing nucleoside triphosphate hydrolases"/>
    <property type="match status" value="1"/>
</dbReference>
<evidence type="ECO:0000256" key="13">
    <source>
        <dbReference type="ARBA" id="ARBA00034617"/>
    </source>
</evidence>
<evidence type="ECO:0000256" key="2">
    <source>
        <dbReference type="ARBA" id="ARBA00022723"/>
    </source>
</evidence>
<evidence type="ECO:0000256" key="10">
    <source>
        <dbReference type="ARBA" id="ARBA00023125"/>
    </source>
</evidence>
<evidence type="ECO:0000313" key="19">
    <source>
        <dbReference type="EMBL" id="PVG82345.1"/>
    </source>
</evidence>
<evidence type="ECO:0000256" key="6">
    <source>
        <dbReference type="ARBA" id="ARBA00022806"/>
    </source>
</evidence>
<dbReference type="GO" id="GO:0005524">
    <property type="term" value="F:ATP binding"/>
    <property type="evidence" value="ECO:0007669"/>
    <property type="project" value="UniProtKB-UniRule"/>
</dbReference>
<keyword evidence="3 15" id="KW-0547">Nucleotide-binding</keyword>
<keyword evidence="6 15" id="KW-0347">Helicase</keyword>
<dbReference type="InterPro" id="IPR000212">
    <property type="entry name" value="DNA_helicase_UvrD/REP"/>
</dbReference>
<evidence type="ECO:0000256" key="11">
    <source>
        <dbReference type="ARBA" id="ARBA00023204"/>
    </source>
</evidence>
<organism evidence="19 20">
    <name type="scientific">Nocardioides gansuensis</name>
    <dbReference type="NCBI Taxonomy" id="2138300"/>
    <lineage>
        <taxon>Bacteria</taxon>
        <taxon>Bacillati</taxon>
        <taxon>Actinomycetota</taxon>
        <taxon>Actinomycetes</taxon>
        <taxon>Propionibacteriales</taxon>
        <taxon>Nocardioidaceae</taxon>
        <taxon>Nocardioides</taxon>
    </lineage>
</organism>
<comment type="caution">
    <text evidence="19">The sequence shown here is derived from an EMBL/GenBank/DDBJ whole genome shotgun (WGS) entry which is preliminary data.</text>
</comment>
<comment type="function">
    <text evidence="15">A helicase/nuclease that prepares dsDNA breaks (DSB) for recombinational DNA repair. Binds to DSBs and unwinds DNA via a highly rapid and processive ATP-dependent bidirectional helicase activity. Unwinds dsDNA until it encounters a Chi (crossover hotspot instigator) sequence from the 3' direction. Cuts ssDNA a few nucleotides 3' to the Chi site. The properties and activities of the enzyme are changed at Chi. The Chi-altered holoenzyme produces a long 3'-ssDNA overhang and facilitates RecA-binding to the ssDNA for homologous DNA recombination and repair. Holoenzyme degrades any linearized DNA that is unable to undergo homologous recombination. In the holoenzyme this subunit contributes ATPase, 3'-5' helicase, exonuclease activity and loads RecA onto ssDNA.</text>
</comment>
<dbReference type="GO" id="GO:0009338">
    <property type="term" value="C:exodeoxyribonuclease V complex"/>
    <property type="evidence" value="ECO:0007669"/>
    <property type="project" value="TreeGrafter"/>
</dbReference>
<dbReference type="GO" id="GO:0000287">
    <property type="term" value="F:magnesium ion binding"/>
    <property type="evidence" value="ECO:0007669"/>
    <property type="project" value="UniProtKB-UniRule"/>
</dbReference>
<comment type="similarity">
    <text evidence="15">Belongs to the helicase family. UvrD subfamily.</text>
</comment>
<dbReference type="Pfam" id="PF00580">
    <property type="entry name" value="UvrD-helicase"/>
    <property type="match status" value="1"/>
</dbReference>
<evidence type="ECO:0000256" key="4">
    <source>
        <dbReference type="ARBA" id="ARBA00022763"/>
    </source>
</evidence>
<evidence type="ECO:0000256" key="14">
    <source>
        <dbReference type="ARBA" id="ARBA00048988"/>
    </source>
</evidence>
<dbReference type="GO" id="GO:0000724">
    <property type="term" value="P:double-strand break repair via homologous recombination"/>
    <property type="evidence" value="ECO:0007669"/>
    <property type="project" value="UniProtKB-UniRule"/>
</dbReference>
<name>A0A2T8F9G9_9ACTN</name>
<dbReference type="InterPro" id="IPR038726">
    <property type="entry name" value="PDDEXK_AddAB-type"/>
</dbReference>
<dbReference type="InterPro" id="IPR004586">
    <property type="entry name" value="RecB"/>
</dbReference>
<feature type="binding site" evidence="15">
    <location>
        <position position="998"/>
    </location>
    <ligand>
        <name>Mg(2+)</name>
        <dbReference type="ChEBI" id="CHEBI:18420"/>
    </ligand>
</feature>
<dbReference type="EMBL" id="QDGZ01000005">
    <property type="protein sequence ID" value="PVG82345.1"/>
    <property type="molecule type" value="Genomic_DNA"/>
</dbReference>
<feature type="region of interest" description="Nuclease activity, interacts with RecD and RecA" evidence="15">
    <location>
        <begin position="775"/>
        <end position="1110"/>
    </location>
</feature>
<dbReference type="HAMAP" id="MF_01485">
    <property type="entry name" value="RecB"/>
    <property type="match status" value="1"/>
</dbReference>
<comment type="catalytic activity">
    <reaction evidence="14 15">
        <text>ATP + H2O = ADP + phosphate + H(+)</text>
        <dbReference type="Rhea" id="RHEA:13065"/>
        <dbReference type="ChEBI" id="CHEBI:15377"/>
        <dbReference type="ChEBI" id="CHEBI:15378"/>
        <dbReference type="ChEBI" id="CHEBI:30616"/>
        <dbReference type="ChEBI" id="CHEBI:43474"/>
        <dbReference type="ChEBI" id="CHEBI:456216"/>
        <dbReference type="EC" id="5.6.2.4"/>
    </reaction>
</comment>
<evidence type="ECO:0000256" key="9">
    <source>
        <dbReference type="ARBA" id="ARBA00022842"/>
    </source>
</evidence>
<dbReference type="GO" id="GO:0005829">
    <property type="term" value="C:cytosol"/>
    <property type="evidence" value="ECO:0007669"/>
    <property type="project" value="TreeGrafter"/>
</dbReference>
<feature type="binding site" evidence="15">
    <location>
        <position position="845"/>
    </location>
    <ligand>
        <name>Mg(2+)</name>
        <dbReference type="ChEBI" id="CHEBI:18420"/>
    </ligand>
</feature>
<protein>
    <recommendedName>
        <fullName evidence="15">RecBCD enzyme subunit RecB</fullName>
        <ecNumber evidence="15">3.1.11.5</ecNumber>
        <ecNumber evidence="15">5.6.2.4</ecNumber>
    </recommendedName>
    <alternativeName>
        <fullName evidence="15">DNA 3'-5' helicase subunit RecB</fullName>
    </alternativeName>
    <alternativeName>
        <fullName evidence="15">Exonuclease V subunit RecB</fullName>
        <shortName evidence="15">ExoV subunit RecB</shortName>
    </alternativeName>
    <alternativeName>
        <fullName evidence="15">Helicase/nuclease RecBCD subunit RecB</fullName>
    </alternativeName>
</protein>
<dbReference type="Proteomes" id="UP000246018">
    <property type="component" value="Unassembled WGS sequence"/>
</dbReference>
<keyword evidence="5 15" id="KW-0378">Hydrolase</keyword>
<dbReference type="PANTHER" id="PTHR11070">
    <property type="entry name" value="UVRD / RECB / PCRA DNA HELICASE FAMILY MEMBER"/>
    <property type="match status" value="1"/>
</dbReference>
<feature type="domain" description="UvrD-like helicase C-terminal" evidence="18">
    <location>
        <begin position="354"/>
        <end position="614"/>
    </location>
</feature>
<reference evidence="19 20" key="1">
    <citation type="submission" date="2018-04" db="EMBL/GenBank/DDBJ databases">
        <title>Genome of Nocardioides gansuensis WSJ-1.</title>
        <authorList>
            <person name="Wu S."/>
            <person name="Wang G."/>
        </authorList>
    </citation>
    <scope>NUCLEOTIDE SEQUENCE [LARGE SCALE GENOMIC DNA]</scope>
    <source>
        <strain evidence="19 20">WSJ-1</strain>
    </source>
</reference>
<feature type="domain" description="UvrD-like helicase ATP-binding" evidence="17">
    <location>
        <begin position="1"/>
        <end position="327"/>
    </location>
</feature>
<comment type="domain">
    <text evidence="15">The C-terminal domain has nuclease activity and interacts with RecD. It interacts with RecA, facilitating its loading onto ssDNA.</text>
</comment>
<gene>
    <name evidence="15" type="primary">recB</name>
    <name evidence="19" type="ORF">DDE18_12725</name>
</gene>
<dbReference type="RefSeq" id="WP_116572649.1">
    <property type="nucleotide sequence ID" value="NZ_QDGZ01000005.1"/>
</dbReference>
<dbReference type="PANTHER" id="PTHR11070:SF23">
    <property type="entry name" value="RECBCD ENZYME SUBUNIT RECB"/>
    <property type="match status" value="1"/>
</dbReference>
<keyword evidence="1 15" id="KW-0540">Nuclease</keyword>
<dbReference type="GO" id="GO:0008854">
    <property type="term" value="F:exodeoxyribonuclease V activity"/>
    <property type="evidence" value="ECO:0007669"/>
    <property type="project" value="UniProtKB-EC"/>
</dbReference>
<evidence type="ECO:0000256" key="3">
    <source>
        <dbReference type="ARBA" id="ARBA00022741"/>
    </source>
</evidence>
<comment type="miscellaneous">
    <text evidence="15">In the RecBCD complex, RecB has a slow 3'-5' helicase, an exonuclease activity and loads RecA onto ssDNA, RecD has a fast 5'-3' helicase activity, while RecC stimulates the ATPase and processivity of the RecB helicase and contributes to recognition of the Chi site.</text>
</comment>
<evidence type="ECO:0000259" key="17">
    <source>
        <dbReference type="PROSITE" id="PS51198"/>
    </source>
</evidence>
<dbReference type="Gene3D" id="1.10.486.10">
    <property type="entry name" value="PCRA, domain 4"/>
    <property type="match status" value="1"/>
</dbReference>
<dbReference type="Pfam" id="PF12705">
    <property type="entry name" value="PDDEXK_1"/>
    <property type="match status" value="1"/>
</dbReference>
<evidence type="ECO:0000256" key="12">
    <source>
        <dbReference type="ARBA" id="ARBA00023235"/>
    </source>
</evidence>
<comment type="catalytic activity">
    <reaction evidence="15">
        <text>Exonucleolytic cleavage (in the presence of ATP) in either 5'- to 3'- or 3'- to 5'-direction to yield 5'-phosphooligonucleotides.</text>
        <dbReference type="EC" id="3.1.11.5"/>
    </reaction>
</comment>
<keyword evidence="8 15" id="KW-0067">ATP-binding</keyword>
<evidence type="ECO:0000256" key="15">
    <source>
        <dbReference type="HAMAP-Rule" id="MF_01485"/>
    </source>
</evidence>
<keyword evidence="2 15" id="KW-0479">Metal-binding</keyword>
<dbReference type="GO" id="GO:0003677">
    <property type="term" value="F:DNA binding"/>
    <property type="evidence" value="ECO:0007669"/>
    <property type="project" value="UniProtKB-UniRule"/>
</dbReference>
<dbReference type="InterPro" id="IPR027417">
    <property type="entry name" value="P-loop_NTPase"/>
</dbReference>
<dbReference type="GO" id="GO:0016887">
    <property type="term" value="F:ATP hydrolysis activity"/>
    <property type="evidence" value="ECO:0007669"/>
    <property type="project" value="RHEA"/>
</dbReference>
<dbReference type="Gene3D" id="3.90.320.10">
    <property type="match status" value="1"/>
</dbReference>
<keyword evidence="4 15" id="KW-0227">DNA damage</keyword>
<proteinExistence type="inferred from homology"/>
<dbReference type="EC" id="3.1.11.5" evidence="15"/>
<keyword evidence="12 15" id="KW-0413">Isomerase</keyword>
<dbReference type="PROSITE" id="PS51198">
    <property type="entry name" value="UVRD_HELICASE_ATP_BIND"/>
    <property type="match status" value="1"/>
</dbReference>